<evidence type="ECO:0000313" key="3">
    <source>
        <dbReference type="Proteomes" id="UP000521943"/>
    </source>
</evidence>
<accession>A0A8H6M770</accession>
<feature type="compositionally biased region" description="Low complexity" evidence="1">
    <location>
        <begin position="271"/>
        <end position="297"/>
    </location>
</feature>
<reference evidence="2 3" key="1">
    <citation type="submission" date="2020-07" db="EMBL/GenBank/DDBJ databases">
        <title>Comparative genomics of pyrophilous fungi reveals a link between fire events and developmental genes.</title>
        <authorList>
            <consortium name="DOE Joint Genome Institute"/>
            <person name="Steindorff A.S."/>
            <person name="Carver A."/>
            <person name="Calhoun S."/>
            <person name="Stillman K."/>
            <person name="Liu H."/>
            <person name="Lipzen A."/>
            <person name="Pangilinan J."/>
            <person name="Labutti K."/>
            <person name="Bruns T.D."/>
            <person name="Grigoriev I.V."/>
        </authorList>
    </citation>
    <scope>NUCLEOTIDE SEQUENCE [LARGE SCALE GENOMIC DNA]</scope>
    <source>
        <strain evidence="2 3">CBS 144469</strain>
    </source>
</reference>
<feature type="region of interest" description="Disordered" evidence="1">
    <location>
        <begin position="34"/>
        <end position="59"/>
    </location>
</feature>
<name>A0A8H6M770_9AGAR</name>
<proteinExistence type="predicted"/>
<gene>
    <name evidence="2" type="ORF">DFP72DRAFT_1044273</name>
</gene>
<organism evidence="2 3">
    <name type="scientific">Ephemerocybe angulata</name>
    <dbReference type="NCBI Taxonomy" id="980116"/>
    <lineage>
        <taxon>Eukaryota</taxon>
        <taxon>Fungi</taxon>
        <taxon>Dikarya</taxon>
        <taxon>Basidiomycota</taxon>
        <taxon>Agaricomycotina</taxon>
        <taxon>Agaricomycetes</taxon>
        <taxon>Agaricomycetidae</taxon>
        <taxon>Agaricales</taxon>
        <taxon>Agaricineae</taxon>
        <taxon>Psathyrellaceae</taxon>
        <taxon>Ephemerocybe</taxon>
    </lineage>
</organism>
<dbReference type="EMBL" id="JACGCI010000022">
    <property type="protein sequence ID" value="KAF6757385.1"/>
    <property type="molecule type" value="Genomic_DNA"/>
</dbReference>
<evidence type="ECO:0000256" key="1">
    <source>
        <dbReference type="SAM" id="MobiDB-lite"/>
    </source>
</evidence>
<dbReference type="OrthoDB" id="2526979at2759"/>
<dbReference type="Proteomes" id="UP000521943">
    <property type="component" value="Unassembled WGS sequence"/>
</dbReference>
<sequence>MGVIARSTQHEHLRRTGSLTGRIDEQYWQQLWTPVGQKPKRRRENDPVPGDPPAPHTGVMEPLCQIASSWLRPPINASSYQRYLSARDLIFLIIRSFLDTKTSILYLDTGVDVANSPLLALLIQSSVSVQSLSSSTTPMTHIFRASSQSESTDKMQIPFMDYRPYQQPRSRTWSMYSSTSGHSSSSLSFAGVPPVAAAPTQVERIHSVMGSFVPSTSAKHSLKKLAPSTSSSLRYEQHEKSRPRPFSAVYDRPTPSNSRPIRAPLSPLDLPTITRTPSPSPSSSLSSSPGTDSSASSIILGRKNVSSDLHPVLARLERGSKLCASKTACATCQKSGRDFPQCGKCKKMWCSRECRLVGGKRHVC</sequence>
<feature type="region of interest" description="Disordered" evidence="1">
    <location>
        <begin position="216"/>
        <end position="298"/>
    </location>
</feature>
<keyword evidence="3" id="KW-1185">Reference proteome</keyword>
<comment type="caution">
    <text evidence="2">The sequence shown here is derived from an EMBL/GenBank/DDBJ whole genome shotgun (WGS) entry which is preliminary data.</text>
</comment>
<evidence type="ECO:0000313" key="2">
    <source>
        <dbReference type="EMBL" id="KAF6757385.1"/>
    </source>
</evidence>
<protein>
    <submittedName>
        <fullName evidence="2">Uncharacterized protein</fullName>
    </submittedName>
</protein>
<dbReference type="AlphaFoldDB" id="A0A8H6M770"/>